<gene>
    <name evidence="1" type="ORF">Ccr32_gp006</name>
    <name evidence="2" type="ORF">Ccr32_gp318</name>
</gene>
<sequence length="69" mass="7666">MKVARDAFAVFWTLPAGGVQFHADMKRALYPTARDAARAFSAMFPRDRVRSVRDASGRFLAFKESAPCA</sequence>
<reference evidence="3" key="1">
    <citation type="journal article" date="2017" name="Curr. Microbiol.">
        <title>Genomic Diversity of Type B3 Bacteriophages of Caulobacter crescentus.</title>
        <authorList>
            <person name="Ash K.T."/>
            <person name="Drake K.M."/>
            <person name="Gibbs W.S."/>
            <person name="Ely B."/>
        </authorList>
    </citation>
    <scope>NUCLEOTIDE SEQUENCE [LARGE SCALE GENOMIC DNA]</scope>
</reference>
<dbReference type="EMBL" id="KY555146">
    <property type="protein sequence ID" value="ARB14925.1"/>
    <property type="molecule type" value="Genomic_DNA"/>
</dbReference>
<organism evidence="2 3">
    <name type="scientific">Caulobacter phage Ccr32</name>
    <dbReference type="NCBI Taxonomy" id="1959738"/>
    <lineage>
        <taxon>Viruses</taxon>
        <taxon>Duplodnaviria</taxon>
        <taxon>Heunggongvirae</taxon>
        <taxon>Uroviricota</taxon>
        <taxon>Caudoviricetes</taxon>
        <taxon>Jeanschmidtviridae</taxon>
        <taxon>Shapirovirus</taxon>
        <taxon>Shapirovirus cbk</taxon>
    </lineage>
</organism>
<proteinExistence type="predicted"/>
<name>A0A1V0EEC7_9CAUD</name>
<dbReference type="EMBL" id="KY555146">
    <property type="protein sequence ID" value="ARB15236.1"/>
    <property type="molecule type" value="Genomic_DNA"/>
</dbReference>
<evidence type="ECO:0000313" key="1">
    <source>
        <dbReference type="EMBL" id="ARB14925.1"/>
    </source>
</evidence>
<dbReference type="Proteomes" id="UP000222485">
    <property type="component" value="Genome"/>
</dbReference>
<protein>
    <submittedName>
        <fullName evidence="2">Uncharacterized protein</fullName>
    </submittedName>
</protein>
<accession>A0A1V0EEC7</accession>
<evidence type="ECO:0000313" key="3">
    <source>
        <dbReference type="Proteomes" id="UP000222485"/>
    </source>
</evidence>
<evidence type="ECO:0000313" key="2">
    <source>
        <dbReference type="EMBL" id="ARB15236.1"/>
    </source>
</evidence>
<reference evidence="2" key="2">
    <citation type="journal article" date="2017" name="Curr. Microbiol.">
        <title>Genomic diversity of type B3 bacteriophages of Caulobacter crescentus.</title>
        <authorList>
            <person name="Ash K.T."/>
            <person name="Drake K.M."/>
            <person name="Gibbs W.S."/>
            <person name="Ely B."/>
        </authorList>
    </citation>
    <scope>NUCLEOTIDE SEQUENCE</scope>
</reference>